<proteinExistence type="predicted"/>
<sequence length="105" mass="11710">MVSLDPPALLFFAEPDSTFTATMQGRIRHQFTQFRLATLYGTQASRQVAGERLRLNQLRQEGGPAAVREHLRATAHSWAATSLNCWQHAMYEALATDSGFLNTDS</sequence>
<gene>
    <name evidence="1" type="ORF">DLJ59_07515</name>
</gene>
<dbReference type="EMBL" id="QGSZ01000156">
    <property type="protein sequence ID" value="RQX05451.1"/>
    <property type="molecule type" value="Genomic_DNA"/>
</dbReference>
<reference evidence="1 2" key="1">
    <citation type="submission" date="2018-05" db="EMBL/GenBank/DDBJ databases">
        <title>Micromonospora from Atacama Desert.</title>
        <authorList>
            <person name="Carro L."/>
            <person name="Goodfellow M."/>
            <person name="Klenk H.-P."/>
        </authorList>
    </citation>
    <scope>NUCLEOTIDE SEQUENCE [LARGE SCALE GENOMIC DNA]</scope>
    <source>
        <strain evidence="1 2">LB39</strain>
    </source>
</reference>
<dbReference type="AlphaFoldDB" id="A0A3N9WX94"/>
<comment type="caution">
    <text evidence="1">The sequence shown here is derived from an EMBL/GenBank/DDBJ whole genome shotgun (WGS) entry which is preliminary data.</text>
</comment>
<name>A0A3N9WX94_9ACTN</name>
<keyword evidence="2" id="KW-1185">Reference proteome</keyword>
<accession>A0A3N9WX94</accession>
<dbReference type="Proteomes" id="UP000282312">
    <property type="component" value="Unassembled WGS sequence"/>
</dbReference>
<evidence type="ECO:0000313" key="2">
    <source>
        <dbReference type="Proteomes" id="UP000282312"/>
    </source>
</evidence>
<evidence type="ECO:0000313" key="1">
    <source>
        <dbReference type="EMBL" id="RQX05451.1"/>
    </source>
</evidence>
<organism evidence="1 2">
    <name type="scientific">Micromonospora inaquosa</name>
    <dbReference type="NCBI Taxonomy" id="2203716"/>
    <lineage>
        <taxon>Bacteria</taxon>
        <taxon>Bacillati</taxon>
        <taxon>Actinomycetota</taxon>
        <taxon>Actinomycetes</taxon>
        <taxon>Micromonosporales</taxon>
        <taxon>Micromonosporaceae</taxon>
        <taxon>Micromonospora</taxon>
    </lineage>
</organism>
<protein>
    <submittedName>
        <fullName evidence="1">Uncharacterized protein</fullName>
    </submittedName>
</protein>